<dbReference type="AlphaFoldDB" id="C0BA43"/>
<reference evidence="1 2" key="1">
    <citation type="submission" date="2009-02" db="EMBL/GenBank/DDBJ databases">
        <authorList>
            <person name="Fulton L."/>
            <person name="Clifton S."/>
            <person name="Fulton B."/>
            <person name="Xu J."/>
            <person name="Minx P."/>
            <person name="Pepin K.H."/>
            <person name="Johnson M."/>
            <person name="Bhonagiri V."/>
            <person name="Nash W.E."/>
            <person name="Mardis E.R."/>
            <person name="Wilson R.K."/>
        </authorList>
    </citation>
    <scope>NUCLEOTIDE SEQUENCE [LARGE SCALE GENOMIC DNA]</scope>
    <source>
        <strain evidence="1 2">ATCC 27758</strain>
    </source>
</reference>
<dbReference type="GeneID" id="92824999"/>
<gene>
    <name evidence="1" type="ORF">COPCOM_02670</name>
</gene>
<dbReference type="RefSeq" id="WP_008375425.1">
    <property type="nucleotide sequence ID" value="NZ_CP102277.1"/>
</dbReference>
<sequence>MGEDERNDSLFIFDEHKNSYIPVERNQIFVDDISPDISVEDLLPFDGKALSITVNIRKIPPEIRRMILGRQADNNWRKLHGLPMRRRYRK</sequence>
<organism evidence="1 2">
    <name type="scientific">Coprococcus comes ATCC 27758</name>
    <dbReference type="NCBI Taxonomy" id="470146"/>
    <lineage>
        <taxon>Bacteria</taxon>
        <taxon>Bacillati</taxon>
        <taxon>Bacillota</taxon>
        <taxon>Clostridia</taxon>
        <taxon>Lachnospirales</taxon>
        <taxon>Lachnospiraceae</taxon>
        <taxon>Coprococcus</taxon>
    </lineage>
</organism>
<dbReference type="EMBL" id="ABVR01000041">
    <property type="protein sequence ID" value="EEG89685.1"/>
    <property type="molecule type" value="Genomic_DNA"/>
</dbReference>
<evidence type="ECO:0000313" key="1">
    <source>
        <dbReference type="EMBL" id="EEG89685.1"/>
    </source>
</evidence>
<evidence type="ECO:0000313" key="2">
    <source>
        <dbReference type="Proteomes" id="UP000003793"/>
    </source>
</evidence>
<comment type="caution">
    <text evidence="1">The sequence shown here is derived from an EMBL/GenBank/DDBJ whole genome shotgun (WGS) entry which is preliminary data.</text>
</comment>
<accession>C0BA43</accession>
<dbReference type="Proteomes" id="UP000003793">
    <property type="component" value="Unassembled WGS sequence"/>
</dbReference>
<protein>
    <submittedName>
        <fullName evidence="1">Uncharacterized protein</fullName>
    </submittedName>
</protein>
<name>C0BA43_9FIRM</name>
<dbReference type="HOGENOM" id="CLU_2435773_0_0_9"/>
<proteinExistence type="predicted"/>
<reference evidence="1 2" key="2">
    <citation type="submission" date="2009-03" db="EMBL/GenBank/DDBJ databases">
        <title>Draft genome sequence of Coprococcus comes (ATCC 27758).</title>
        <authorList>
            <person name="Sudarsanam P."/>
            <person name="Ley R."/>
            <person name="Guruge J."/>
            <person name="Turnbaugh P.J."/>
            <person name="Mahowald M."/>
            <person name="Liep D."/>
            <person name="Gordon J."/>
        </authorList>
    </citation>
    <scope>NUCLEOTIDE SEQUENCE [LARGE SCALE GENOMIC DNA]</scope>
    <source>
        <strain evidence="1 2">ATCC 27758</strain>
    </source>
</reference>